<evidence type="ECO:0000256" key="1">
    <source>
        <dbReference type="SAM" id="MobiDB-lite"/>
    </source>
</evidence>
<reference evidence="2 3" key="1">
    <citation type="submission" date="2024-09" db="EMBL/GenBank/DDBJ databases">
        <authorList>
            <person name="Sun Q."/>
            <person name="Mori K."/>
        </authorList>
    </citation>
    <scope>NUCLEOTIDE SEQUENCE [LARGE SCALE GENOMIC DNA]</scope>
    <source>
        <strain evidence="2 3">TBRC 7907</strain>
    </source>
</reference>
<evidence type="ECO:0000313" key="2">
    <source>
        <dbReference type="EMBL" id="MFB9902887.1"/>
    </source>
</evidence>
<proteinExistence type="predicted"/>
<organism evidence="2 3">
    <name type="scientific">Allokutzneria oryzae</name>
    <dbReference type="NCBI Taxonomy" id="1378989"/>
    <lineage>
        <taxon>Bacteria</taxon>
        <taxon>Bacillati</taxon>
        <taxon>Actinomycetota</taxon>
        <taxon>Actinomycetes</taxon>
        <taxon>Pseudonocardiales</taxon>
        <taxon>Pseudonocardiaceae</taxon>
        <taxon>Allokutzneria</taxon>
    </lineage>
</organism>
<protein>
    <recommendedName>
        <fullName evidence="4">Resolvase/invertase-type recombinase catalytic domain-containing protein</fullName>
    </recommendedName>
</protein>
<dbReference type="Proteomes" id="UP001589693">
    <property type="component" value="Unassembled WGS sequence"/>
</dbReference>
<evidence type="ECO:0000313" key="3">
    <source>
        <dbReference type="Proteomes" id="UP001589693"/>
    </source>
</evidence>
<comment type="caution">
    <text evidence="2">The sequence shown here is derived from an EMBL/GenBank/DDBJ whole genome shotgun (WGS) entry which is preliminary data.</text>
</comment>
<keyword evidence="3" id="KW-1185">Reference proteome</keyword>
<accession>A0ABV5ZPS3</accession>
<feature type="region of interest" description="Disordered" evidence="1">
    <location>
        <begin position="78"/>
        <end position="104"/>
    </location>
</feature>
<dbReference type="EMBL" id="JBHLZU010000002">
    <property type="protein sequence ID" value="MFB9902887.1"/>
    <property type="molecule type" value="Genomic_DNA"/>
</dbReference>
<dbReference type="RefSeq" id="WP_377849992.1">
    <property type="nucleotide sequence ID" value="NZ_JBHLZU010000002.1"/>
</dbReference>
<sequence length="104" mass="11388">MRAEILDHARENGFLVGAVFTDHDPGEQQPGFVALLDVLALPHTYAVILPGWQHLAADPDQAAPLTARISRTATRILTTRPAQPDHHPTPAPPPWRPCHARRSA</sequence>
<name>A0ABV5ZPS3_9PSEU</name>
<evidence type="ECO:0008006" key="4">
    <source>
        <dbReference type="Google" id="ProtNLM"/>
    </source>
</evidence>
<gene>
    <name evidence="2" type="ORF">ACFFQA_02935</name>
</gene>